<dbReference type="EMBL" id="LFOE01000041">
    <property type="protein sequence ID" value="OBY30042.1"/>
    <property type="molecule type" value="Genomic_DNA"/>
</dbReference>
<sequence length="119" mass="13267">MTTADNGVGGDAAAQHDSSVDFTGIGEHRPDHRRGLLVFTRLPDAVQRAEDATAYADHENRHWRASVARTRPATPTERALLAHLGYTLPDDLETRVEWLSSGVRNRRWPQLEVTNNDNA</sequence>
<dbReference type="OrthoDB" id="4736512at2"/>
<feature type="region of interest" description="Disordered" evidence="1">
    <location>
        <begin position="1"/>
        <end position="27"/>
    </location>
</feature>
<protein>
    <submittedName>
        <fullName evidence="2">Uncharacterized protein</fullName>
    </submittedName>
</protein>
<proteinExistence type="predicted"/>
<evidence type="ECO:0000256" key="1">
    <source>
        <dbReference type="SAM" id="MobiDB-lite"/>
    </source>
</evidence>
<dbReference type="RefSeq" id="WP_065289265.1">
    <property type="nucleotide sequence ID" value="NZ_LFOE01000041.1"/>
</dbReference>
<evidence type="ECO:0000313" key="3">
    <source>
        <dbReference type="Proteomes" id="UP000092668"/>
    </source>
</evidence>
<name>A0A1B8SBI5_9MYCO</name>
<gene>
    <name evidence="2" type="ORF">ACT18_19900</name>
</gene>
<accession>A0A1B8SBI5</accession>
<keyword evidence="3" id="KW-1185">Reference proteome</keyword>
<organism evidence="2 3">
    <name type="scientific">Mycolicibacter kumamotonensis</name>
    <dbReference type="NCBI Taxonomy" id="354243"/>
    <lineage>
        <taxon>Bacteria</taxon>
        <taxon>Bacillati</taxon>
        <taxon>Actinomycetota</taxon>
        <taxon>Actinomycetes</taxon>
        <taxon>Mycobacteriales</taxon>
        <taxon>Mycobacteriaceae</taxon>
        <taxon>Mycolicibacter</taxon>
    </lineage>
</organism>
<evidence type="ECO:0000313" key="2">
    <source>
        <dbReference type="EMBL" id="OBY30042.1"/>
    </source>
</evidence>
<dbReference type="Proteomes" id="UP000092668">
    <property type="component" value="Unassembled WGS sequence"/>
</dbReference>
<reference evidence="2 3" key="1">
    <citation type="submission" date="2015-06" db="EMBL/GenBank/DDBJ databases">
        <title>Genome sequence of Mycobacterium kumamotonense strain Roo.</title>
        <authorList>
            <person name="Greninger A.L."/>
            <person name="Cunningham G."/>
            <person name="Miller S."/>
        </authorList>
    </citation>
    <scope>NUCLEOTIDE SEQUENCE [LARGE SCALE GENOMIC DNA]</scope>
    <source>
        <strain evidence="2 3">Roo</strain>
    </source>
</reference>
<dbReference type="AlphaFoldDB" id="A0A1B8SBI5"/>
<comment type="caution">
    <text evidence="2">The sequence shown here is derived from an EMBL/GenBank/DDBJ whole genome shotgun (WGS) entry which is preliminary data.</text>
</comment>